<accession>A0A2S5RH14</accession>
<keyword evidence="3" id="KW-0449">Lipoprotein</keyword>
<feature type="chain" id="PRO_5015729026" evidence="2">
    <location>
        <begin position="23"/>
        <end position="849"/>
    </location>
</feature>
<feature type="signal peptide" evidence="2">
    <location>
        <begin position="1"/>
        <end position="22"/>
    </location>
</feature>
<keyword evidence="4" id="KW-1185">Reference proteome</keyword>
<dbReference type="RefSeq" id="WP_104207648.1">
    <property type="nucleotide sequence ID" value="NZ_PHNF01000001.1"/>
</dbReference>
<dbReference type="EMBL" id="PHNF01000001">
    <property type="protein sequence ID" value="PPE06415.1"/>
    <property type="molecule type" value="Genomic_DNA"/>
</dbReference>
<dbReference type="AlphaFoldDB" id="A0A2S5RH14"/>
<dbReference type="Proteomes" id="UP000239785">
    <property type="component" value="Unassembled WGS sequence"/>
</dbReference>
<name>A0A2S5RH14_9MOLU</name>
<reference evidence="3 4" key="1">
    <citation type="submission" date="2017-11" db="EMBL/GenBank/DDBJ databases">
        <title>Genome sequence of Mesoplasma corruscae ELCA-2 (ATCC 49579).</title>
        <authorList>
            <person name="Lo W.-S."/>
            <person name="Kuo C.-H."/>
        </authorList>
    </citation>
    <scope>NUCLEOTIDE SEQUENCE [LARGE SCALE GENOMIC DNA]</scope>
    <source>
        <strain evidence="3 4">ELCA-2</strain>
    </source>
</reference>
<proteinExistence type="predicted"/>
<comment type="caution">
    <text evidence="3">The sequence shown here is derived from an EMBL/GenBank/DDBJ whole genome shotgun (WGS) entry which is preliminary data.</text>
</comment>
<sequence length="849" mass="96444">MKKLLISLSIFGLSSASVSITAFTFTSKYRSEFQASIQKLITTTNISAEAQILSNPTTIENNTIKSVEVKGIEKSSTNANINYEYTINKMSSQKMVDFLPSSDWVKKLNSDKSWDQTITMEQQLNKNYNVAWKKEAKVLNLTGIKLTDGEKKGNSSTASTLSLISSLLGILFGSDFNVGQAQLLYQNSNLIFDLLGNYSLTPDVLTVIWSLFKDQLPTIETLKKYLNNPFESEEWNSETTVNDVMMHVGQNFWSTLIPKKASSDDKSSENKSPGKIIEIIEKFGPLLNYFLSIVWYLQQFDTDNVTSDDLAKVLNKKIDQDVIKSFDEINISKILTLVRKFLKPSYGFKGARGLVNILFGIPKSAETNNLGSNIIMSPLFKMLKERNTKSEDTKDDLNENTQAIENENTDSTKESFDWTKLIQDVLKTVKTAIGSLPKNVDWAKLIQDVLEWVKTPNSLPSNIFNSLKDSITMIMQLVKEKKYNNIYDLIEFILNETLFKSLTEEGKKPIIIGDILYLLAMFKNSKLPNDNKINLDGLSSISSISGVPNDLFVAIYNGGLFKSLFQLINVFKPNTISNLIIEIVPDLKTLLSLKMNEVFELLGLDFNKNFQFLYGLRNMSLLNIVEQLDKYFKPNDGSSLESYYFDYGSFRRILLSLFENQEVQYKGTKETVSNIEVMIKSLIAALENNEITIGNIVVKEPKKALLVALGLTLDGNQFIKNSIFETISKAYGHNLEGNQLEDPSKAENTVKLITGLVDLSSWFINVSEAEYTNDNFGDFFDQKNWYTKFISQTNYENIYSDSYINYQLDYKISKYKINESYTVTLFREKSKSNALYGDKNYKVFNITRN</sequence>
<evidence type="ECO:0000313" key="3">
    <source>
        <dbReference type="EMBL" id="PPE06415.1"/>
    </source>
</evidence>
<evidence type="ECO:0000256" key="1">
    <source>
        <dbReference type="SAM" id="MobiDB-lite"/>
    </source>
</evidence>
<feature type="region of interest" description="Disordered" evidence="1">
    <location>
        <begin position="390"/>
        <end position="409"/>
    </location>
</feature>
<evidence type="ECO:0000256" key="2">
    <source>
        <dbReference type="SAM" id="SignalP"/>
    </source>
</evidence>
<organism evidence="3 4">
    <name type="scientific">Mesoplasma corruscae</name>
    <dbReference type="NCBI Taxonomy" id="216874"/>
    <lineage>
        <taxon>Bacteria</taxon>
        <taxon>Bacillati</taxon>
        <taxon>Mycoplasmatota</taxon>
        <taxon>Mollicutes</taxon>
        <taxon>Entomoplasmatales</taxon>
        <taxon>Entomoplasmataceae</taxon>
        <taxon>Mesoplasma</taxon>
    </lineage>
</organism>
<gene>
    <name evidence="3" type="ORF">MCORR_v1c00430</name>
</gene>
<dbReference type="OrthoDB" id="396400at2"/>
<keyword evidence="2" id="KW-0732">Signal</keyword>
<protein>
    <submittedName>
        <fullName evidence="3">MOLPALP family lipoprotein</fullName>
    </submittedName>
</protein>
<evidence type="ECO:0000313" key="4">
    <source>
        <dbReference type="Proteomes" id="UP000239785"/>
    </source>
</evidence>